<gene>
    <name evidence="9" type="ORF">SIID45300_00827</name>
</gene>
<sequence>MKDLKLGVKLGAGFGVVLLLTVLVAFIGWKSMNSVEKRVANVNDMAFLSHQATEALRAERNFLGTKDLGQREKGLKAVEEIKKQAGDSRDVKFHDPTNKRQMDDVIAMSDAYGKAFAGYIDTEKQLNDTIGQIRTSSQLVAKDIQQLVDYMLARMNEHLDEVGKGVDPAKAKELREKLADRIHKLDLAQDILNTYLDGRLGEKEILLTRGKDDKQMKRAREQSAKARKMAEEMLPSFKNPVNSDQCKKIIAALDVYQKSLEAVIQSQAKQAGLEAEMIQNRRKVDDVVNVAAKDQEEKMHHEMASANTMIMSGSALAVVLGILVTIFITKMIVNALLKGVVFARSLSQGDLTATIDLEQKDELGQLAKALQEMVTKMRAVIGEVSAAASQVSAGSNEISNAAQNLSQGATEQAASIEETSSAMEQMSSNIQQNSDNSSTTQTIAQKAAKDAEEGGQAVIQAVTAMKEIASKIGIIEEIARQTNLLALNAAIEAARAGEHGKGFAVVAAEVRKLAERSQTAAGEISHLSSTSVGVAERAGGIINMLVPDIQKTAELIQEIAAASQEQNQGVAQINQAIQQLDQVIQQNAGSSEEMAATAEELSAQADIMSQSISFFKLGHVVSHAVGRRAPAVKRSGTAPAVGVAKKGVVFSKKAAPKALPAPAKSGSGVNLDMGGGASDDEFESF</sequence>
<dbReference type="Pfam" id="PF00015">
    <property type="entry name" value="MCPsignal"/>
    <property type="match status" value="1"/>
</dbReference>
<dbReference type="InterPro" id="IPR032255">
    <property type="entry name" value="HBM"/>
</dbReference>
<evidence type="ECO:0000256" key="4">
    <source>
        <dbReference type="SAM" id="MobiDB-lite"/>
    </source>
</evidence>
<dbReference type="PROSITE" id="PS50111">
    <property type="entry name" value="CHEMOTAXIS_TRANSDUC_2"/>
    <property type="match status" value="1"/>
</dbReference>
<organism evidence="9 10">
    <name type="scientific">Candidatus Magnetaquiglobus chichijimensis</name>
    <dbReference type="NCBI Taxonomy" id="3141448"/>
    <lineage>
        <taxon>Bacteria</taxon>
        <taxon>Pseudomonadati</taxon>
        <taxon>Pseudomonadota</taxon>
        <taxon>Magnetococcia</taxon>
        <taxon>Magnetococcales</taxon>
        <taxon>Candidatus Magnetaquicoccaceae</taxon>
        <taxon>Candidatus Magnetaquiglobus</taxon>
    </lineage>
</organism>
<feature type="region of interest" description="Disordered" evidence="4">
    <location>
        <begin position="654"/>
        <end position="685"/>
    </location>
</feature>
<evidence type="ECO:0000259" key="7">
    <source>
        <dbReference type="PROSITE" id="PS50885"/>
    </source>
</evidence>
<evidence type="ECO:0000313" key="10">
    <source>
        <dbReference type="Proteomes" id="UP001628193"/>
    </source>
</evidence>
<dbReference type="Gene3D" id="1.10.287.950">
    <property type="entry name" value="Methyl-accepting chemotaxis protein"/>
    <property type="match status" value="1"/>
</dbReference>
<dbReference type="PROSITE" id="PS51753">
    <property type="entry name" value="HBM"/>
    <property type="match status" value="1"/>
</dbReference>
<keyword evidence="5" id="KW-1133">Transmembrane helix</keyword>
<keyword evidence="1" id="KW-0145">Chemotaxis</keyword>
<dbReference type="SUPFAM" id="SSF58104">
    <property type="entry name" value="Methyl-accepting chemotaxis protein (MCP) signaling domain"/>
    <property type="match status" value="1"/>
</dbReference>
<dbReference type="PANTHER" id="PTHR43531">
    <property type="entry name" value="PROTEIN ICFG"/>
    <property type="match status" value="1"/>
</dbReference>
<keyword evidence="10" id="KW-1185">Reference proteome</keyword>
<feature type="domain" description="Methyl-accepting transducer" evidence="6">
    <location>
        <begin position="387"/>
        <end position="602"/>
    </location>
</feature>
<evidence type="ECO:0008006" key="11">
    <source>
        <dbReference type="Google" id="ProtNLM"/>
    </source>
</evidence>
<evidence type="ECO:0000256" key="1">
    <source>
        <dbReference type="ARBA" id="ARBA00022500"/>
    </source>
</evidence>
<feature type="compositionally biased region" description="Low complexity" evidence="4">
    <location>
        <begin position="427"/>
        <end position="443"/>
    </location>
</feature>
<dbReference type="CDD" id="cd11386">
    <property type="entry name" value="MCP_signal"/>
    <property type="match status" value="1"/>
</dbReference>
<feature type="region of interest" description="Disordered" evidence="4">
    <location>
        <begin position="409"/>
        <end position="448"/>
    </location>
</feature>
<keyword evidence="3" id="KW-0807">Transducer</keyword>
<comment type="caution">
    <text evidence="9">The sequence shown here is derived from an EMBL/GenBank/DDBJ whole genome shotgun (WGS) entry which is preliminary data.</text>
</comment>
<dbReference type="RefSeq" id="WP_420904225.1">
    <property type="nucleotide sequence ID" value="NZ_BAAFGK010000002.1"/>
</dbReference>
<protein>
    <recommendedName>
        <fullName evidence="11">Methyl-accepting chemotaxis protein</fullName>
    </recommendedName>
</protein>
<reference evidence="9 10" key="2">
    <citation type="submission" date="2024-09" db="EMBL/GenBank/DDBJ databases">
        <title>Draft genome sequence of Candidatus Magnetaquicoccaceae bacterium FCR-1.</title>
        <authorList>
            <person name="Shimoshige H."/>
            <person name="Shimamura S."/>
            <person name="Taoka A."/>
            <person name="Kobayashi H."/>
            <person name="Maekawa T."/>
        </authorList>
    </citation>
    <scope>NUCLEOTIDE SEQUENCE [LARGE SCALE GENOMIC DNA]</scope>
    <source>
        <strain evidence="9 10">FCR-1</strain>
    </source>
</reference>
<comment type="similarity">
    <text evidence="2">Belongs to the methyl-accepting chemotaxis (MCP) protein family.</text>
</comment>
<dbReference type="PANTHER" id="PTHR43531:SF11">
    <property type="entry name" value="METHYL-ACCEPTING CHEMOTAXIS PROTEIN 3"/>
    <property type="match status" value="1"/>
</dbReference>
<dbReference type="EMBL" id="BAAFGK010000002">
    <property type="protein sequence ID" value="GAB0056519.1"/>
    <property type="molecule type" value="Genomic_DNA"/>
</dbReference>
<evidence type="ECO:0000256" key="2">
    <source>
        <dbReference type="ARBA" id="ARBA00029447"/>
    </source>
</evidence>
<dbReference type="Pfam" id="PF00672">
    <property type="entry name" value="HAMP"/>
    <property type="match status" value="1"/>
</dbReference>
<keyword evidence="5" id="KW-0472">Membrane</keyword>
<evidence type="ECO:0000259" key="6">
    <source>
        <dbReference type="PROSITE" id="PS50111"/>
    </source>
</evidence>
<evidence type="ECO:0000256" key="5">
    <source>
        <dbReference type="SAM" id="Phobius"/>
    </source>
</evidence>
<dbReference type="SMART" id="SM00283">
    <property type="entry name" value="MA"/>
    <property type="match status" value="1"/>
</dbReference>
<dbReference type="SMART" id="SM01358">
    <property type="entry name" value="HBM"/>
    <property type="match status" value="1"/>
</dbReference>
<feature type="domain" description="HBM" evidence="8">
    <location>
        <begin position="37"/>
        <end position="303"/>
    </location>
</feature>
<feature type="compositionally biased region" description="Polar residues" evidence="4">
    <location>
        <begin position="409"/>
        <end position="426"/>
    </location>
</feature>
<dbReference type="SMART" id="SM00304">
    <property type="entry name" value="HAMP"/>
    <property type="match status" value="1"/>
</dbReference>
<dbReference type="PROSITE" id="PS50885">
    <property type="entry name" value="HAMP"/>
    <property type="match status" value="1"/>
</dbReference>
<accession>A0ABQ0C6K0</accession>
<feature type="domain" description="HAMP" evidence="7">
    <location>
        <begin position="343"/>
        <end position="382"/>
    </location>
</feature>
<evidence type="ECO:0000259" key="8">
    <source>
        <dbReference type="PROSITE" id="PS51753"/>
    </source>
</evidence>
<evidence type="ECO:0000313" key="9">
    <source>
        <dbReference type="EMBL" id="GAB0056519.1"/>
    </source>
</evidence>
<dbReference type="InterPro" id="IPR004089">
    <property type="entry name" value="MCPsignal_dom"/>
</dbReference>
<dbReference type="InterPro" id="IPR003660">
    <property type="entry name" value="HAMP_dom"/>
</dbReference>
<proteinExistence type="inferred from homology"/>
<dbReference type="CDD" id="cd06225">
    <property type="entry name" value="HAMP"/>
    <property type="match status" value="1"/>
</dbReference>
<feature type="transmembrane region" description="Helical" evidence="5">
    <location>
        <begin position="308"/>
        <end position="328"/>
    </location>
</feature>
<name>A0ABQ0C6K0_9PROT</name>
<feature type="compositionally biased region" description="Low complexity" evidence="4">
    <location>
        <begin position="654"/>
        <end position="664"/>
    </location>
</feature>
<keyword evidence="5" id="KW-0812">Transmembrane</keyword>
<reference evidence="9 10" key="1">
    <citation type="submission" date="2024-05" db="EMBL/GenBank/DDBJ databases">
        <authorList>
            <consortium name="Candidatus Magnetaquicoccaceae bacterium FCR-1 genome sequencing consortium"/>
            <person name="Shimoshige H."/>
            <person name="Shimamura S."/>
            <person name="Taoka A."/>
            <person name="Kobayashi H."/>
            <person name="Maekawa T."/>
        </authorList>
    </citation>
    <scope>NUCLEOTIDE SEQUENCE [LARGE SCALE GENOMIC DNA]</scope>
    <source>
        <strain evidence="9 10">FCR-1</strain>
    </source>
</reference>
<feature type="transmembrane region" description="Helical" evidence="5">
    <location>
        <begin position="6"/>
        <end position="29"/>
    </location>
</feature>
<dbReference type="InterPro" id="IPR051310">
    <property type="entry name" value="MCP_chemotaxis"/>
</dbReference>
<dbReference type="Proteomes" id="UP001628193">
    <property type="component" value="Unassembled WGS sequence"/>
</dbReference>
<evidence type="ECO:0000256" key="3">
    <source>
        <dbReference type="PROSITE-ProRule" id="PRU00284"/>
    </source>
</evidence>